<dbReference type="AlphaFoldDB" id="A0A1L9TIJ5"/>
<dbReference type="EMBL" id="KV878586">
    <property type="protein sequence ID" value="OJJ59248.1"/>
    <property type="molecule type" value="Genomic_DNA"/>
</dbReference>
<name>A0A1L9TIJ5_9EURO</name>
<dbReference type="VEuPathDB" id="FungiDB:ASPSYDRAFT_1004249"/>
<dbReference type="RefSeq" id="XP_040703054.1">
    <property type="nucleotide sequence ID" value="XM_040839716.1"/>
</dbReference>
<accession>A0A1L9TIJ5</accession>
<keyword evidence="2" id="KW-1185">Reference proteome</keyword>
<reference evidence="2" key="1">
    <citation type="journal article" date="2017" name="Genome Biol.">
        <title>Comparative genomics reveals high biological diversity and specific adaptations in the industrially and medically important fungal genus Aspergillus.</title>
        <authorList>
            <person name="de Vries R.P."/>
            <person name="Riley R."/>
            <person name="Wiebenga A."/>
            <person name="Aguilar-Osorio G."/>
            <person name="Amillis S."/>
            <person name="Uchima C.A."/>
            <person name="Anderluh G."/>
            <person name="Asadollahi M."/>
            <person name="Askin M."/>
            <person name="Barry K."/>
            <person name="Battaglia E."/>
            <person name="Bayram O."/>
            <person name="Benocci T."/>
            <person name="Braus-Stromeyer S.A."/>
            <person name="Caldana C."/>
            <person name="Canovas D."/>
            <person name="Cerqueira G.C."/>
            <person name="Chen F."/>
            <person name="Chen W."/>
            <person name="Choi C."/>
            <person name="Clum A."/>
            <person name="Dos Santos R.A."/>
            <person name="Damasio A.R."/>
            <person name="Diallinas G."/>
            <person name="Emri T."/>
            <person name="Fekete E."/>
            <person name="Flipphi M."/>
            <person name="Freyberg S."/>
            <person name="Gallo A."/>
            <person name="Gournas C."/>
            <person name="Habgood R."/>
            <person name="Hainaut M."/>
            <person name="Harispe M.L."/>
            <person name="Henrissat B."/>
            <person name="Hilden K.S."/>
            <person name="Hope R."/>
            <person name="Hossain A."/>
            <person name="Karabika E."/>
            <person name="Karaffa L."/>
            <person name="Karanyi Z."/>
            <person name="Krasevec N."/>
            <person name="Kuo A."/>
            <person name="Kusch H."/>
            <person name="LaButti K."/>
            <person name="Lagendijk E.L."/>
            <person name="Lapidus A."/>
            <person name="Levasseur A."/>
            <person name="Lindquist E."/>
            <person name="Lipzen A."/>
            <person name="Logrieco A.F."/>
            <person name="MacCabe A."/>
            <person name="Maekelae M.R."/>
            <person name="Malavazi I."/>
            <person name="Melin P."/>
            <person name="Meyer V."/>
            <person name="Mielnichuk N."/>
            <person name="Miskei M."/>
            <person name="Molnar A.P."/>
            <person name="Mule G."/>
            <person name="Ngan C.Y."/>
            <person name="Orejas M."/>
            <person name="Orosz E."/>
            <person name="Ouedraogo J.P."/>
            <person name="Overkamp K.M."/>
            <person name="Park H.-S."/>
            <person name="Perrone G."/>
            <person name="Piumi F."/>
            <person name="Punt P.J."/>
            <person name="Ram A.F."/>
            <person name="Ramon A."/>
            <person name="Rauscher S."/>
            <person name="Record E."/>
            <person name="Riano-Pachon D.M."/>
            <person name="Robert V."/>
            <person name="Roehrig J."/>
            <person name="Ruller R."/>
            <person name="Salamov A."/>
            <person name="Salih N.S."/>
            <person name="Samson R.A."/>
            <person name="Sandor E."/>
            <person name="Sanguinetti M."/>
            <person name="Schuetze T."/>
            <person name="Sepcic K."/>
            <person name="Shelest E."/>
            <person name="Sherlock G."/>
            <person name="Sophianopoulou V."/>
            <person name="Squina F.M."/>
            <person name="Sun H."/>
            <person name="Susca A."/>
            <person name="Todd R.B."/>
            <person name="Tsang A."/>
            <person name="Unkles S.E."/>
            <person name="van de Wiele N."/>
            <person name="van Rossen-Uffink D."/>
            <person name="Oliveira J.V."/>
            <person name="Vesth T.C."/>
            <person name="Visser J."/>
            <person name="Yu J.-H."/>
            <person name="Zhou M."/>
            <person name="Andersen M.R."/>
            <person name="Archer D.B."/>
            <person name="Baker S.E."/>
            <person name="Benoit I."/>
            <person name="Brakhage A.A."/>
            <person name="Braus G.H."/>
            <person name="Fischer R."/>
            <person name="Frisvad J.C."/>
            <person name="Goldman G.H."/>
            <person name="Houbraken J."/>
            <person name="Oakley B."/>
            <person name="Pocsi I."/>
            <person name="Scazzocchio C."/>
            <person name="Seiboth B."/>
            <person name="vanKuyk P.A."/>
            <person name="Wortman J."/>
            <person name="Dyer P.S."/>
            <person name="Grigoriev I.V."/>
        </authorList>
    </citation>
    <scope>NUCLEOTIDE SEQUENCE [LARGE SCALE GENOMIC DNA]</scope>
    <source>
        <strain evidence="2">CBS 593.65</strain>
    </source>
</reference>
<evidence type="ECO:0000313" key="2">
    <source>
        <dbReference type="Proteomes" id="UP000184356"/>
    </source>
</evidence>
<organism evidence="1 2">
    <name type="scientific">Aspergillus sydowii CBS 593.65</name>
    <dbReference type="NCBI Taxonomy" id="1036612"/>
    <lineage>
        <taxon>Eukaryota</taxon>
        <taxon>Fungi</taxon>
        <taxon>Dikarya</taxon>
        <taxon>Ascomycota</taxon>
        <taxon>Pezizomycotina</taxon>
        <taxon>Eurotiomycetes</taxon>
        <taxon>Eurotiomycetidae</taxon>
        <taxon>Eurotiales</taxon>
        <taxon>Aspergillaceae</taxon>
        <taxon>Aspergillus</taxon>
        <taxon>Aspergillus subgen. Nidulantes</taxon>
    </lineage>
</organism>
<dbReference type="GeneID" id="63755789"/>
<proteinExistence type="predicted"/>
<protein>
    <submittedName>
        <fullName evidence="1">Uncharacterized protein</fullName>
    </submittedName>
</protein>
<gene>
    <name evidence="1" type="ORF">ASPSYDRAFT_1004249</name>
</gene>
<sequence length="156" mass="17659">MRHRAWFAWLRRRGLLFVLSQRALTTEGATLMQGEDQYLIKIASMVALTLGRLAAVVFLYVVLWVVHPVPYILHLGIMKIGCSVDHSTVHQGLLFPFLVYATRLSSSIMMHTALGDTATTASHRHLEWSAVAQTTLRRAATSVREFTIKPSFNYQF</sequence>
<dbReference type="Proteomes" id="UP000184356">
    <property type="component" value="Unassembled WGS sequence"/>
</dbReference>
<evidence type="ECO:0000313" key="1">
    <source>
        <dbReference type="EMBL" id="OJJ59248.1"/>
    </source>
</evidence>